<evidence type="ECO:0000313" key="1">
    <source>
        <dbReference type="EMBL" id="QHS80788.1"/>
    </source>
</evidence>
<name>A0A6C0ALX0_9ZZZZ</name>
<organism evidence="1">
    <name type="scientific">viral metagenome</name>
    <dbReference type="NCBI Taxonomy" id="1070528"/>
    <lineage>
        <taxon>unclassified sequences</taxon>
        <taxon>metagenomes</taxon>
        <taxon>organismal metagenomes</taxon>
    </lineage>
</organism>
<accession>A0A6C0ALX0</accession>
<reference evidence="1" key="1">
    <citation type="journal article" date="2020" name="Nature">
        <title>Giant virus diversity and host interactions through global metagenomics.</title>
        <authorList>
            <person name="Schulz F."/>
            <person name="Roux S."/>
            <person name="Paez-Espino D."/>
            <person name="Jungbluth S."/>
            <person name="Walsh D.A."/>
            <person name="Denef V.J."/>
            <person name="McMahon K.D."/>
            <person name="Konstantinidis K.T."/>
            <person name="Eloe-Fadrosh E.A."/>
            <person name="Kyrpides N.C."/>
            <person name="Woyke T."/>
        </authorList>
    </citation>
    <scope>NUCLEOTIDE SEQUENCE</scope>
    <source>
        <strain evidence="1">GVMAG-S-1091796-13</strain>
    </source>
</reference>
<sequence length="70" mass="8389">MTIDKDLNINNIIELKRCIENKDGIDKLMENIDLLECFLIKYGYLIDKDDITRLMREVKKTNAPNKYDYF</sequence>
<protein>
    <submittedName>
        <fullName evidence="1">Uncharacterized protein</fullName>
    </submittedName>
</protein>
<dbReference type="EMBL" id="MN740719">
    <property type="protein sequence ID" value="QHS80788.1"/>
    <property type="molecule type" value="Genomic_DNA"/>
</dbReference>
<dbReference type="AlphaFoldDB" id="A0A6C0ALX0"/>
<proteinExistence type="predicted"/>